<evidence type="ECO:0000256" key="1">
    <source>
        <dbReference type="SAM" id="MobiDB-lite"/>
    </source>
</evidence>
<evidence type="ECO:0000313" key="4">
    <source>
        <dbReference type="EMBL" id="TDK05608.1"/>
    </source>
</evidence>
<feature type="compositionally biased region" description="Low complexity" evidence="1">
    <location>
        <begin position="46"/>
        <end position="57"/>
    </location>
</feature>
<evidence type="ECO:0000313" key="6">
    <source>
        <dbReference type="Proteomes" id="UP000294951"/>
    </source>
</evidence>
<dbReference type="AlphaFoldDB" id="A0A2J5QCZ3"/>
<protein>
    <submittedName>
        <fullName evidence="4">Uncharacterized protein</fullName>
    </submittedName>
</protein>
<proteinExistence type="predicted"/>
<accession>A0A2J5QCZ3</accession>
<evidence type="ECO:0000313" key="3">
    <source>
        <dbReference type="EMBL" id="RRF08687.1"/>
    </source>
</evidence>
<reference evidence="2" key="1">
    <citation type="submission" date="2018-07" db="EMBL/GenBank/DDBJ databases">
        <authorList>
            <person name="Martins R.C."/>
            <person name="Perdigao-Neto L.V."/>
            <person name="Costa S.F."/>
            <person name="Levin A.S.S."/>
        </authorList>
    </citation>
    <scope>NUCLEOTIDE SEQUENCE</scope>
    <source>
        <strain evidence="2">BC_5001</strain>
    </source>
</reference>
<reference evidence="3" key="3">
    <citation type="submission" date="2018-10" db="EMBL/GenBank/DDBJ databases">
        <authorList>
            <person name="Fan Y."/>
            <person name="Timp W."/>
            <person name="Bergman Y."/>
            <person name="Tamma P."/>
            <person name="Simner P."/>
        </authorList>
    </citation>
    <scope>NUCLEOTIDE SEQUENCE</scope>
    <source>
        <strain evidence="3">KLPN_104</strain>
    </source>
</reference>
<dbReference type="Proteomes" id="UP000275975">
    <property type="component" value="Unassembled WGS sequence"/>
</dbReference>
<evidence type="ECO:0000313" key="2">
    <source>
        <dbReference type="EMBL" id="RBZ23410.1"/>
    </source>
</evidence>
<feature type="region of interest" description="Disordered" evidence="1">
    <location>
        <begin position="44"/>
        <end position="75"/>
    </location>
</feature>
<dbReference type="Proteomes" id="UP000253559">
    <property type="component" value="Unassembled WGS sequence"/>
</dbReference>
<reference evidence="3 5" key="4">
    <citation type="journal article" date="2019" name="Antimicrob. Agents Chemother.">
        <title>Applying Rapid Whole Genome Sequencing to Predict Phenotypic Antimicrobial Susceptibility Testing Results Among Carbapenem-Resistant Klebsiella pneumoniae Clinical Isolates.</title>
        <authorList>
            <person name="Tamma P.D."/>
            <person name="Fan Y."/>
            <person name="Bergman Y."/>
            <person name="Pertea G."/>
            <person name="Kazmi A."/>
            <person name="Lewis S."/>
            <person name="Carroll K.C."/>
            <person name="Schatz M.C."/>
            <person name="Timp W."/>
            <person name="Simner P.J."/>
        </authorList>
    </citation>
    <scope>NUCLEOTIDE SEQUENCE [LARGE SCALE GENOMIC DNA]</scope>
    <source>
        <strain evidence="3 5">KLPN_104</strain>
    </source>
</reference>
<gene>
    <name evidence="2" type="ORF">DM078_12270</name>
    <name evidence="4" type="ORF">E1814_04345</name>
    <name evidence="3" type="ORF">EAO17_22075</name>
</gene>
<dbReference type="EMBL" id="QOHW01000007">
    <property type="protein sequence ID" value="RBZ23410.1"/>
    <property type="molecule type" value="Genomic_DNA"/>
</dbReference>
<dbReference type="EMBL" id="RDAM01000001">
    <property type="protein sequence ID" value="RRF08687.1"/>
    <property type="molecule type" value="Genomic_DNA"/>
</dbReference>
<reference evidence="4 6" key="5">
    <citation type="submission" date="2019-03" db="EMBL/GenBank/DDBJ databases">
        <title>Multidrug-Resistant Klebsiella pneumoniae Clinical Bloodstream Isolates in Shanghai, China.</title>
        <authorList>
            <person name="Wang S."/>
        </authorList>
    </citation>
    <scope>NUCLEOTIDE SEQUENCE [LARGE SCALE GENOMIC DNA]</scope>
    <source>
        <strain evidence="4 6">RJ1071</strain>
    </source>
</reference>
<evidence type="ECO:0000313" key="5">
    <source>
        <dbReference type="Proteomes" id="UP000275975"/>
    </source>
</evidence>
<reference evidence="2" key="2">
    <citation type="submission" date="2018-08" db="EMBL/GenBank/DDBJ databases">
        <title>Klebsiella pneumoniae genome sequencing and assembly.</title>
        <authorList>
            <person name="Martins R.C.R."/>
            <person name="Perdigao-Neto L.V."/>
            <person name="Costa S.F."/>
            <person name="Levin A.S.S."/>
        </authorList>
    </citation>
    <scope>NUCLEOTIDE SEQUENCE</scope>
    <source>
        <strain evidence="2">BC_5001</strain>
    </source>
</reference>
<comment type="caution">
    <text evidence="4">The sequence shown here is derived from an EMBL/GenBank/DDBJ whole genome shotgun (WGS) entry which is preliminary data.</text>
</comment>
<dbReference type="EMBL" id="SMTN01000003">
    <property type="protein sequence ID" value="TDK05608.1"/>
    <property type="molecule type" value="Genomic_DNA"/>
</dbReference>
<organism evidence="4 6">
    <name type="scientific">Klebsiella pneumoniae</name>
    <dbReference type="NCBI Taxonomy" id="573"/>
    <lineage>
        <taxon>Bacteria</taxon>
        <taxon>Pseudomonadati</taxon>
        <taxon>Pseudomonadota</taxon>
        <taxon>Gammaproteobacteria</taxon>
        <taxon>Enterobacterales</taxon>
        <taxon>Enterobacteriaceae</taxon>
        <taxon>Klebsiella/Raoultella group</taxon>
        <taxon>Klebsiella</taxon>
        <taxon>Klebsiella pneumoniae complex</taxon>
    </lineage>
</organism>
<name>A0A2J5QCZ3_KLEPN</name>
<sequence length="75" mass="8126">MPDIHVSSCVQSILQGVIIFKPVGLITALTRVIRPTVGNTLADYTSSSRRVGSSSSSLIATRKPTDSRPSIRRWS</sequence>
<dbReference type="Proteomes" id="UP000294951">
    <property type="component" value="Unassembled WGS sequence"/>
</dbReference>